<comment type="caution">
    <text evidence="7">The sequence shown here is derived from an EMBL/GenBank/DDBJ whole genome shotgun (WGS) entry which is preliminary data.</text>
</comment>
<dbReference type="Pfam" id="PF02826">
    <property type="entry name" value="2-Hacid_dh_C"/>
    <property type="match status" value="1"/>
</dbReference>
<dbReference type="SUPFAM" id="SSF52283">
    <property type="entry name" value="Formate/glycerate dehydrogenase catalytic domain-like"/>
    <property type="match status" value="1"/>
</dbReference>
<protein>
    <submittedName>
        <fullName evidence="7">D-2-hydroxyacid dehydrogenase</fullName>
    </submittedName>
</protein>
<dbReference type="CDD" id="cd12162">
    <property type="entry name" value="2-Hacid_dh_4"/>
    <property type="match status" value="1"/>
</dbReference>
<dbReference type="InterPro" id="IPR029753">
    <property type="entry name" value="D-isomer_DH_CS"/>
</dbReference>
<evidence type="ECO:0000256" key="1">
    <source>
        <dbReference type="ARBA" id="ARBA00005854"/>
    </source>
</evidence>
<dbReference type="SUPFAM" id="SSF51735">
    <property type="entry name" value="NAD(P)-binding Rossmann-fold domains"/>
    <property type="match status" value="1"/>
</dbReference>
<evidence type="ECO:0000313" key="8">
    <source>
        <dbReference type="Proteomes" id="UP001652504"/>
    </source>
</evidence>
<evidence type="ECO:0000259" key="6">
    <source>
        <dbReference type="Pfam" id="PF02826"/>
    </source>
</evidence>
<reference evidence="7 8" key="1">
    <citation type="submission" date="2022-10" db="EMBL/GenBank/DDBJ databases">
        <title>Aestuariibacter sp. AA17 isolated from Montipora capitata coral fragment.</title>
        <authorList>
            <person name="Emsley S.A."/>
            <person name="Pfannmuller K.M."/>
            <person name="Loughran R.M."/>
            <person name="Shlafstein M."/>
            <person name="Papke E."/>
            <person name="Saw J.H."/>
            <person name="Ushijima B."/>
            <person name="Videau P."/>
        </authorList>
    </citation>
    <scope>NUCLEOTIDE SEQUENCE [LARGE SCALE GENOMIC DNA]</scope>
    <source>
        <strain evidence="7 8">AA17</strain>
    </source>
</reference>
<dbReference type="Gene3D" id="3.40.50.720">
    <property type="entry name" value="NAD(P)-binding Rossmann-like Domain"/>
    <property type="match status" value="2"/>
</dbReference>
<evidence type="ECO:0000313" key="7">
    <source>
        <dbReference type="EMBL" id="MCV2885091.1"/>
    </source>
</evidence>
<organism evidence="7 8">
    <name type="scientific">Fluctibacter corallii</name>
    <dbReference type="NCBI Taxonomy" id="2984329"/>
    <lineage>
        <taxon>Bacteria</taxon>
        <taxon>Pseudomonadati</taxon>
        <taxon>Pseudomonadota</taxon>
        <taxon>Gammaproteobacteria</taxon>
        <taxon>Alteromonadales</taxon>
        <taxon>Alteromonadaceae</taxon>
        <taxon>Fluctibacter</taxon>
    </lineage>
</organism>
<evidence type="ECO:0000256" key="3">
    <source>
        <dbReference type="ARBA" id="ARBA00023027"/>
    </source>
</evidence>
<feature type="domain" description="D-isomer specific 2-hydroxyacid dehydrogenase NAD-binding" evidence="6">
    <location>
        <begin position="108"/>
        <end position="291"/>
    </location>
</feature>
<sequence>MRAVILDKDTFGRDDVSWQRIEQQCSDVRCFSHTDASQLAARLADAEAVFVNKVVLDKKALIHAKQLKYIGVLATGTNNIDLKAAASLGITVNNVEGYGTDSVAQHTMMLMLALAGKLTAYQHAIQTGEWSASDSFCLLHLPITEVAGKHLVIVGFGTLGQRVKALAEAFGMRVSVAARPHQDYTEGAAQIARKPLDSLLPSADFLSLHCLLSEETEKLINQVRLRLMKPSACIINTARGGLIDEQALADALTQGTIAGAGLDVLSEEPPNRHHPLIRLQHPNLILTPHNAWASKEARQRLLDLAADHFCAFLRSDKSAR</sequence>
<proteinExistence type="inferred from homology"/>
<dbReference type="InterPro" id="IPR006140">
    <property type="entry name" value="D-isomer_DH_NAD-bd"/>
</dbReference>
<dbReference type="Proteomes" id="UP001652504">
    <property type="component" value="Unassembled WGS sequence"/>
</dbReference>
<comment type="similarity">
    <text evidence="1 4">Belongs to the D-isomer specific 2-hydroxyacid dehydrogenase family.</text>
</comment>
<name>A0ABT3A9V0_9ALTE</name>
<dbReference type="InterPro" id="IPR006139">
    <property type="entry name" value="D-isomer_2_OHA_DH_cat_dom"/>
</dbReference>
<feature type="domain" description="D-isomer specific 2-hydroxyacid dehydrogenase catalytic" evidence="5">
    <location>
        <begin position="16"/>
        <end position="317"/>
    </location>
</feature>
<keyword evidence="8" id="KW-1185">Reference proteome</keyword>
<dbReference type="Pfam" id="PF00389">
    <property type="entry name" value="2-Hacid_dh"/>
    <property type="match status" value="1"/>
</dbReference>
<evidence type="ECO:0000256" key="2">
    <source>
        <dbReference type="ARBA" id="ARBA00023002"/>
    </source>
</evidence>
<keyword evidence="3" id="KW-0520">NAD</keyword>
<evidence type="ECO:0000259" key="5">
    <source>
        <dbReference type="Pfam" id="PF00389"/>
    </source>
</evidence>
<dbReference type="PANTHER" id="PTHR43761:SF1">
    <property type="entry name" value="D-ISOMER SPECIFIC 2-HYDROXYACID DEHYDROGENASE CATALYTIC DOMAIN-CONTAINING PROTEIN-RELATED"/>
    <property type="match status" value="1"/>
</dbReference>
<dbReference type="RefSeq" id="WP_263712383.1">
    <property type="nucleotide sequence ID" value="NZ_JAOWKX010000005.1"/>
</dbReference>
<dbReference type="EMBL" id="JAOWKX010000005">
    <property type="protein sequence ID" value="MCV2885091.1"/>
    <property type="molecule type" value="Genomic_DNA"/>
</dbReference>
<dbReference type="PANTHER" id="PTHR43761">
    <property type="entry name" value="D-ISOMER SPECIFIC 2-HYDROXYACID DEHYDROGENASE FAMILY PROTEIN (AFU_ORTHOLOGUE AFUA_1G13630)"/>
    <property type="match status" value="1"/>
</dbReference>
<evidence type="ECO:0000256" key="4">
    <source>
        <dbReference type="RuleBase" id="RU003719"/>
    </source>
</evidence>
<accession>A0ABT3A9V0</accession>
<gene>
    <name evidence="7" type="ORF">OE749_10350</name>
</gene>
<dbReference type="PROSITE" id="PS00671">
    <property type="entry name" value="D_2_HYDROXYACID_DH_3"/>
    <property type="match status" value="1"/>
</dbReference>
<keyword evidence="2 4" id="KW-0560">Oxidoreductase</keyword>
<dbReference type="InterPro" id="IPR036291">
    <property type="entry name" value="NAD(P)-bd_dom_sf"/>
</dbReference>
<dbReference type="InterPro" id="IPR050418">
    <property type="entry name" value="D-iso_2-hydroxyacid_DH_PdxB"/>
</dbReference>